<dbReference type="CDD" id="cd00299">
    <property type="entry name" value="GST_C_family"/>
    <property type="match status" value="1"/>
</dbReference>
<proteinExistence type="predicted"/>
<dbReference type="InterPro" id="IPR036282">
    <property type="entry name" value="Glutathione-S-Trfase_C_sf"/>
</dbReference>
<dbReference type="KEGG" id="more:E1B28_003576"/>
<gene>
    <name evidence="2" type="ORF">E1B28_003576</name>
</gene>
<dbReference type="InterPro" id="IPR054416">
    <property type="entry name" value="GST_UstS-like_C"/>
</dbReference>
<dbReference type="GeneID" id="66072652"/>
<dbReference type="PROSITE" id="PS50404">
    <property type="entry name" value="GST_NTER"/>
    <property type="match status" value="1"/>
</dbReference>
<dbReference type="AlphaFoldDB" id="A0A9P7UMM7"/>
<dbReference type="SUPFAM" id="SSF47616">
    <property type="entry name" value="GST C-terminal domain-like"/>
    <property type="match status" value="1"/>
</dbReference>
<dbReference type="Pfam" id="PF22041">
    <property type="entry name" value="GST_C_7"/>
    <property type="match status" value="1"/>
</dbReference>
<dbReference type="InterPro" id="IPR004045">
    <property type="entry name" value="Glutathione_S-Trfase_N"/>
</dbReference>
<dbReference type="Gene3D" id="3.40.30.10">
    <property type="entry name" value="Glutaredoxin"/>
    <property type="match status" value="1"/>
</dbReference>
<dbReference type="InterPro" id="IPR036249">
    <property type="entry name" value="Thioredoxin-like_sf"/>
</dbReference>
<keyword evidence="3" id="KW-1185">Reference proteome</keyword>
<reference evidence="2" key="1">
    <citation type="journal article" date="2021" name="Genome Biol. Evol.">
        <title>The assembled and annotated genome of the fairy-ring fungus Marasmius oreades.</title>
        <authorList>
            <person name="Hiltunen M."/>
            <person name="Ament-Velasquez S.L."/>
            <person name="Johannesson H."/>
        </authorList>
    </citation>
    <scope>NUCLEOTIDE SEQUENCE</scope>
    <source>
        <strain evidence="2">03SP1</strain>
    </source>
</reference>
<protein>
    <recommendedName>
        <fullName evidence="1">GST N-terminal domain-containing protein</fullName>
    </recommendedName>
</protein>
<dbReference type="RefSeq" id="XP_043002527.1">
    <property type="nucleotide sequence ID" value="XM_043160570.1"/>
</dbReference>
<evidence type="ECO:0000259" key="1">
    <source>
        <dbReference type="PROSITE" id="PS50404"/>
    </source>
</evidence>
<dbReference type="Pfam" id="PF13417">
    <property type="entry name" value="GST_N_3"/>
    <property type="match status" value="1"/>
</dbReference>
<dbReference type="Proteomes" id="UP001049176">
    <property type="component" value="Chromosome 11"/>
</dbReference>
<feature type="domain" description="GST N-terminal" evidence="1">
    <location>
        <begin position="9"/>
        <end position="100"/>
    </location>
</feature>
<evidence type="ECO:0000313" key="3">
    <source>
        <dbReference type="Proteomes" id="UP001049176"/>
    </source>
</evidence>
<sequence>MITVYDLGPSKFPEAFGCSPHVRKIIFALNYKQLPFKVFIITSSTIDSVAKSVEAPPTATKPDGSPKYTVPFIHDSTTGRSISDSFLIGEYLDKAYPHTPKLVPEGTRVLQTVFIDAFTAKFQLLSPVFSPSFRRSLSPELRERIAFLKGPLPDLLPAHEQKEVWEKARKGLEELLSDAAYGQSGSVFVGGDKPVFADFVLAALLVTFKVMNGEDSDEWKAVCGWSKGRIGRLVEEVLRYERV</sequence>
<accession>A0A9P7UMM7</accession>
<dbReference type="OrthoDB" id="4951845at2759"/>
<dbReference type="Gene3D" id="1.20.1050.10">
    <property type="match status" value="1"/>
</dbReference>
<name>A0A9P7UMM7_9AGAR</name>
<dbReference type="SUPFAM" id="SSF52833">
    <property type="entry name" value="Thioredoxin-like"/>
    <property type="match status" value="1"/>
</dbReference>
<comment type="caution">
    <text evidence="2">The sequence shown here is derived from an EMBL/GenBank/DDBJ whole genome shotgun (WGS) entry which is preliminary data.</text>
</comment>
<organism evidence="2 3">
    <name type="scientific">Marasmius oreades</name>
    <name type="common">fairy-ring Marasmius</name>
    <dbReference type="NCBI Taxonomy" id="181124"/>
    <lineage>
        <taxon>Eukaryota</taxon>
        <taxon>Fungi</taxon>
        <taxon>Dikarya</taxon>
        <taxon>Basidiomycota</taxon>
        <taxon>Agaricomycotina</taxon>
        <taxon>Agaricomycetes</taxon>
        <taxon>Agaricomycetidae</taxon>
        <taxon>Agaricales</taxon>
        <taxon>Marasmiineae</taxon>
        <taxon>Marasmiaceae</taxon>
        <taxon>Marasmius</taxon>
    </lineage>
</organism>
<dbReference type="EMBL" id="CM032191">
    <property type="protein sequence ID" value="KAG7086056.1"/>
    <property type="molecule type" value="Genomic_DNA"/>
</dbReference>
<evidence type="ECO:0000313" key="2">
    <source>
        <dbReference type="EMBL" id="KAG7086056.1"/>
    </source>
</evidence>